<dbReference type="AlphaFoldDB" id="A0A409X1J7"/>
<feature type="non-terminal residue" evidence="1">
    <location>
        <position position="355"/>
    </location>
</feature>
<name>A0A409X1J7_9AGAR</name>
<reference evidence="1 2" key="1">
    <citation type="journal article" date="2018" name="Evol. Lett.">
        <title>Horizontal gene cluster transfer increased hallucinogenic mushroom diversity.</title>
        <authorList>
            <person name="Reynolds H.T."/>
            <person name="Vijayakumar V."/>
            <person name="Gluck-Thaler E."/>
            <person name="Korotkin H.B."/>
            <person name="Matheny P.B."/>
            <person name="Slot J.C."/>
        </authorList>
    </citation>
    <scope>NUCLEOTIDE SEQUENCE [LARGE SCALE GENOMIC DNA]</scope>
    <source>
        <strain evidence="1 2">SRW20</strain>
    </source>
</reference>
<evidence type="ECO:0000313" key="1">
    <source>
        <dbReference type="EMBL" id="PPQ84630.1"/>
    </source>
</evidence>
<dbReference type="EMBL" id="NHYE01004437">
    <property type="protein sequence ID" value="PPQ84630.1"/>
    <property type="molecule type" value="Genomic_DNA"/>
</dbReference>
<comment type="caution">
    <text evidence="1">The sequence shown here is derived from an EMBL/GenBank/DDBJ whole genome shotgun (WGS) entry which is preliminary data.</text>
</comment>
<proteinExistence type="predicted"/>
<accession>A0A409X1J7</accession>
<organism evidence="1 2">
    <name type="scientific">Gymnopilus dilepis</name>
    <dbReference type="NCBI Taxonomy" id="231916"/>
    <lineage>
        <taxon>Eukaryota</taxon>
        <taxon>Fungi</taxon>
        <taxon>Dikarya</taxon>
        <taxon>Basidiomycota</taxon>
        <taxon>Agaricomycotina</taxon>
        <taxon>Agaricomycetes</taxon>
        <taxon>Agaricomycetidae</taxon>
        <taxon>Agaricales</taxon>
        <taxon>Agaricineae</taxon>
        <taxon>Hymenogastraceae</taxon>
        <taxon>Gymnopilus</taxon>
    </lineage>
</organism>
<dbReference type="Proteomes" id="UP000284706">
    <property type="component" value="Unassembled WGS sequence"/>
</dbReference>
<evidence type="ECO:0008006" key="3">
    <source>
        <dbReference type="Google" id="ProtNLM"/>
    </source>
</evidence>
<sequence length="355" mass="40152">MVSFPPELLQRFVFELKDDRPTLIICSSVSRDLHYAAQRCLFQTISIQGTQEQWLERCEAFVGILPGIWDTIEELSLDVPLWASDCTPFLGLMQDLLRQPPRLLRLRIGVFGGTVAFDPSWSPLFLLPTLQQIFIAGFIDVPNAVVLPRQGLERLSVHKVGLANPTAHASPAYAEYIFTSHSTLSVLGVRIVSKDCVHALKRILAERGSDLTQLTLWFSSHLSCPALRMLVGVELGKLTSLVHLKILLPVTRRRQRIVPLIDVAPFLNNGRPTTLTHIAFLLISSKPSRVDTSLEDPHVNPMHNAVRRSIHPHIRSTSWWVYDRPYSTPQRSHAFETQRRVADFGHRVFVAPIYL</sequence>
<keyword evidence="2" id="KW-1185">Reference proteome</keyword>
<protein>
    <recommendedName>
        <fullName evidence="3">F-box domain-containing protein</fullName>
    </recommendedName>
</protein>
<dbReference type="InParanoid" id="A0A409X1J7"/>
<gene>
    <name evidence="1" type="ORF">CVT26_003904</name>
</gene>
<evidence type="ECO:0000313" key="2">
    <source>
        <dbReference type="Proteomes" id="UP000284706"/>
    </source>
</evidence>